<dbReference type="Pfam" id="PF00499">
    <property type="entry name" value="Oxidored_q3"/>
    <property type="match status" value="1"/>
</dbReference>
<evidence type="ECO:0000256" key="2">
    <source>
        <dbReference type="RuleBase" id="RU004429"/>
    </source>
</evidence>
<comment type="catalytic activity">
    <reaction evidence="2">
        <text>a quinone + NADH + 5 H(+)(in) = a quinol + NAD(+) + 4 H(+)(out)</text>
        <dbReference type="Rhea" id="RHEA:57888"/>
        <dbReference type="ChEBI" id="CHEBI:15378"/>
        <dbReference type="ChEBI" id="CHEBI:24646"/>
        <dbReference type="ChEBI" id="CHEBI:57540"/>
        <dbReference type="ChEBI" id="CHEBI:57945"/>
        <dbReference type="ChEBI" id="CHEBI:132124"/>
    </reaction>
</comment>
<gene>
    <name evidence="3" type="ORF">LG35_02000</name>
</gene>
<dbReference type="EMBL" id="JRGF01000002">
    <property type="protein sequence ID" value="KHE42802.1"/>
    <property type="molecule type" value="Genomic_DNA"/>
</dbReference>
<keyword evidence="2" id="KW-0812">Transmembrane</keyword>
<comment type="subcellular location">
    <subcellularLocation>
        <location evidence="2">Cell membrane</location>
        <topology evidence="2">Multi-pass membrane protein</topology>
    </subcellularLocation>
</comment>
<reference evidence="3 4" key="1">
    <citation type="submission" date="2014-09" db="EMBL/GenBank/DDBJ databases">
        <title>Alistipes sp. 627, sp. nov., a novel member of the family Rikenellaceae isolated from human faeces.</title>
        <authorList>
            <person name="Shkoporov A.N."/>
            <person name="Chaplin A.V."/>
            <person name="Motuzova O.V."/>
            <person name="Kafarskaia L.I."/>
            <person name="Khokhlova E.V."/>
            <person name="Efimov B.A."/>
        </authorList>
    </citation>
    <scope>NUCLEOTIDE SEQUENCE [LARGE SCALE GENOMIC DNA]</scope>
    <source>
        <strain evidence="3 4">627</strain>
    </source>
</reference>
<dbReference type="RefSeq" id="WP_035471725.1">
    <property type="nucleotide sequence ID" value="NZ_JRGF01000002.1"/>
</dbReference>
<comment type="similarity">
    <text evidence="1 2">Belongs to the complex I subunit 6 family.</text>
</comment>
<name>A0ABR4YKM9_9BACT</name>
<keyword evidence="2" id="KW-0520">NAD</keyword>
<feature type="transmembrane region" description="Helical" evidence="2">
    <location>
        <begin position="6"/>
        <end position="26"/>
    </location>
</feature>
<dbReference type="InterPro" id="IPR042106">
    <property type="entry name" value="Nuo/plastoQ_OxRdtase_6_NuoJ"/>
</dbReference>
<sequence length="173" mass="18909">MEGIANVIIFYLLAAAIIVSSVLAVTSRKIFRAATYLLLVLIGTAGLYLMLNYHFLAVVQLSVYAGGILILFIFAILLTSSKGDRTEPHDRRRVLSGAVTAFAGLLITTWVTLKHRFLYGSNPTVLGDHETDMKAVGQTLMGTDKYEYLLSFEALSILLLVCAIGGILIARKR</sequence>
<keyword evidence="2" id="KW-1003">Cell membrane</keyword>
<organism evidence="3 4">
    <name type="scientific">Alistipes inops</name>
    <dbReference type="NCBI Taxonomy" id="1501391"/>
    <lineage>
        <taxon>Bacteria</taxon>
        <taxon>Pseudomonadati</taxon>
        <taxon>Bacteroidota</taxon>
        <taxon>Bacteroidia</taxon>
        <taxon>Bacteroidales</taxon>
        <taxon>Rikenellaceae</taxon>
        <taxon>Alistipes</taxon>
    </lineage>
</organism>
<dbReference type="PANTHER" id="PTHR33269:SF17">
    <property type="entry name" value="NADH-UBIQUINONE OXIDOREDUCTASE CHAIN 6"/>
    <property type="match status" value="1"/>
</dbReference>
<keyword evidence="2" id="KW-1133">Transmembrane helix</keyword>
<dbReference type="Proteomes" id="UP000030889">
    <property type="component" value="Unassembled WGS sequence"/>
</dbReference>
<feature type="transmembrane region" description="Helical" evidence="2">
    <location>
        <begin position="94"/>
        <end position="113"/>
    </location>
</feature>
<dbReference type="InterPro" id="IPR001457">
    <property type="entry name" value="NADH_UbQ/plastoQ_OxRdtase_su6"/>
</dbReference>
<accession>A0ABR4YKM9</accession>
<keyword evidence="2" id="KW-0472">Membrane</keyword>
<evidence type="ECO:0000313" key="4">
    <source>
        <dbReference type="Proteomes" id="UP000030889"/>
    </source>
</evidence>
<protein>
    <recommendedName>
        <fullName evidence="2">NADH-quinone oxidoreductase subunit J</fullName>
        <ecNumber evidence="2">7.1.1.-</ecNumber>
    </recommendedName>
</protein>
<feature type="transmembrane region" description="Helical" evidence="2">
    <location>
        <begin position="33"/>
        <end position="51"/>
    </location>
</feature>
<dbReference type="EC" id="7.1.1.-" evidence="2"/>
<feature type="transmembrane region" description="Helical" evidence="2">
    <location>
        <begin position="57"/>
        <end position="78"/>
    </location>
</feature>
<evidence type="ECO:0000313" key="3">
    <source>
        <dbReference type="EMBL" id="KHE42802.1"/>
    </source>
</evidence>
<keyword evidence="4" id="KW-1185">Reference proteome</keyword>
<comment type="caution">
    <text evidence="3">The sequence shown here is derived from an EMBL/GenBank/DDBJ whole genome shotgun (WGS) entry which is preliminary data.</text>
</comment>
<dbReference type="Gene3D" id="1.20.120.1200">
    <property type="entry name" value="NADH-ubiquinone/plastoquinone oxidoreductase chain 6, subunit NuoJ"/>
    <property type="match status" value="1"/>
</dbReference>
<feature type="transmembrane region" description="Helical" evidence="2">
    <location>
        <begin position="148"/>
        <end position="170"/>
    </location>
</feature>
<dbReference type="PANTHER" id="PTHR33269">
    <property type="entry name" value="NADH-UBIQUINONE OXIDOREDUCTASE CHAIN 6"/>
    <property type="match status" value="1"/>
</dbReference>
<keyword evidence="2" id="KW-0874">Quinone</keyword>
<comment type="function">
    <text evidence="2">NDH-1 shuttles electrons from NADH, via FMN and iron-sulfur (Fe-S) centers, to quinones in the respiratory chain. Couples the redox reaction to proton translocation (for every two electrons transferred, four hydrogen ions are translocated across the cytoplasmic membrane), and thus conserves the redox energy in a proton gradient.</text>
</comment>
<proteinExistence type="inferred from homology"/>
<evidence type="ECO:0000256" key="1">
    <source>
        <dbReference type="ARBA" id="ARBA00005698"/>
    </source>
</evidence>